<evidence type="ECO:0000313" key="3">
    <source>
        <dbReference type="Proteomes" id="UP000028999"/>
    </source>
</evidence>
<name>A0A078H296_BRANA</name>
<proteinExistence type="predicted"/>
<gene>
    <name evidence="2" type="primary">BnaC04g24460D</name>
    <name evidence="2" type="ORF">GSBRNA2T00047007001</name>
</gene>
<evidence type="ECO:0000313" key="2">
    <source>
        <dbReference type="EMBL" id="CDY30978.1"/>
    </source>
</evidence>
<dbReference type="AlphaFoldDB" id="A0A078H296"/>
<keyword evidence="3" id="KW-1185">Reference proteome</keyword>
<organism evidence="2 3">
    <name type="scientific">Brassica napus</name>
    <name type="common">Rape</name>
    <dbReference type="NCBI Taxonomy" id="3708"/>
    <lineage>
        <taxon>Eukaryota</taxon>
        <taxon>Viridiplantae</taxon>
        <taxon>Streptophyta</taxon>
        <taxon>Embryophyta</taxon>
        <taxon>Tracheophyta</taxon>
        <taxon>Spermatophyta</taxon>
        <taxon>Magnoliopsida</taxon>
        <taxon>eudicotyledons</taxon>
        <taxon>Gunneridae</taxon>
        <taxon>Pentapetalae</taxon>
        <taxon>rosids</taxon>
        <taxon>malvids</taxon>
        <taxon>Brassicales</taxon>
        <taxon>Brassicaceae</taxon>
        <taxon>Brassiceae</taxon>
        <taxon>Brassica</taxon>
    </lineage>
</organism>
<feature type="compositionally biased region" description="Low complexity" evidence="1">
    <location>
        <begin position="1"/>
        <end position="12"/>
    </location>
</feature>
<accession>A0A078H296</accession>
<dbReference type="Gramene" id="CDY30978">
    <property type="protein sequence ID" value="CDY30978"/>
    <property type="gene ID" value="GSBRNA2T00047007001"/>
</dbReference>
<dbReference type="Proteomes" id="UP000028999">
    <property type="component" value="Unassembled WGS sequence"/>
</dbReference>
<reference evidence="2 3" key="1">
    <citation type="journal article" date="2014" name="Science">
        <title>Plant genetics. Early allopolyploid evolution in the post-Neolithic Brassica napus oilseed genome.</title>
        <authorList>
            <person name="Chalhoub B."/>
            <person name="Denoeud F."/>
            <person name="Liu S."/>
            <person name="Parkin I.A."/>
            <person name="Tang H."/>
            <person name="Wang X."/>
            <person name="Chiquet J."/>
            <person name="Belcram H."/>
            <person name="Tong C."/>
            <person name="Samans B."/>
            <person name="Correa M."/>
            <person name="Da Silva C."/>
            <person name="Just J."/>
            <person name="Falentin C."/>
            <person name="Koh C.S."/>
            <person name="Le Clainche I."/>
            <person name="Bernard M."/>
            <person name="Bento P."/>
            <person name="Noel B."/>
            <person name="Labadie K."/>
            <person name="Alberti A."/>
            <person name="Charles M."/>
            <person name="Arnaud D."/>
            <person name="Guo H."/>
            <person name="Daviaud C."/>
            <person name="Alamery S."/>
            <person name="Jabbari K."/>
            <person name="Zhao M."/>
            <person name="Edger P.P."/>
            <person name="Chelaifa H."/>
            <person name="Tack D."/>
            <person name="Lassalle G."/>
            <person name="Mestiri I."/>
            <person name="Schnel N."/>
            <person name="Le Paslier M.C."/>
            <person name="Fan G."/>
            <person name="Renault V."/>
            <person name="Bayer P.E."/>
            <person name="Golicz A.A."/>
            <person name="Manoli S."/>
            <person name="Lee T.H."/>
            <person name="Thi V.H."/>
            <person name="Chalabi S."/>
            <person name="Hu Q."/>
            <person name="Fan C."/>
            <person name="Tollenaere R."/>
            <person name="Lu Y."/>
            <person name="Battail C."/>
            <person name="Shen J."/>
            <person name="Sidebottom C.H."/>
            <person name="Wang X."/>
            <person name="Canaguier A."/>
            <person name="Chauveau A."/>
            <person name="Berard A."/>
            <person name="Deniot G."/>
            <person name="Guan M."/>
            <person name="Liu Z."/>
            <person name="Sun F."/>
            <person name="Lim Y.P."/>
            <person name="Lyons E."/>
            <person name="Town C.D."/>
            <person name="Bancroft I."/>
            <person name="Wang X."/>
            <person name="Meng J."/>
            <person name="Ma J."/>
            <person name="Pires J.C."/>
            <person name="King G.J."/>
            <person name="Brunel D."/>
            <person name="Delourme R."/>
            <person name="Renard M."/>
            <person name="Aury J.M."/>
            <person name="Adams K.L."/>
            <person name="Batley J."/>
            <person name="Snowdon R.J."/>
            <person name="Tost J."/>
            <person name="Edwards D."/>
            <person name="Zhou Y."/>
            <person name="Hua W."/>
            <person name="Sharpe A.G."/>
            <person name="Paterson A.H."/>
            <person name="Guan C."/>
            <person name="Wincker P."/>
        </authorList>
    </citation>
    <scope>NUCLEOTIDE SEQUENCE [LARGE SCALE GENOMIC DNA]</scope>
    <source>
        <strain evidence="3">cv. Darmor-bzh</strain>
    </source>
</reference>
<dbReference type="EMBL" id="LK032265">
    <property type="protein sequence ID" value="CDY30978.1"/>
    <property type="molecule type" value="Genomic_DNA"/>
</dbReference>
<protein>
    <submittedName>
        <fullName evidence="2">BnaC04g24460D protein</fullName>
    </submittedName>
</protein>
<dbReference type="PaxDb" id="3708-A0A078H296"/>
<feature type="region of interest" description="Disordered" evidence="1">
    <location>
        <begin position="1"/>
        <end position="24"/>
    </location>
</feature>
<sequence length="24" mass="2504">MAASSTFSSSDSEAIHGTTDSREE</sequence>
<evidence type="ECO:0000256" key="1">
    <source>
        <dbReference type="SAM" id="MobiDB-lite"/>
    </source>
</evidence>